<evidence type="ECO:0000256" key="10">
    <source>
        <dbReference type="ARBA" id="ARBA00023270"/>
    </source>
</evidence>
<proteinExistence type="inferred from homology"/>
<feature type="site" description="Part of a proton relay during catalysis" evidence="12">
    <location>
        <position position="107"/>
    </location>
</feature>
<dbReference type="STRING" id="584787.GCA_001247655_03262"/>
<keyword evidence="5 12" id="KW-0963">Cytoplasm</keyword>
<dbReference type="PRINTS" id="PR00146">
    <property type="entry name" value="DHPICSNTHASE"/>
</dbReference>
<feature type="active site" description="Schiff-base intermediate with substrate" evidence="12 14">
    <location>
        <position position="161"/>
    </location>
</feature>
<dbReference type="NCBIfam" id="TIGR00674">
    <property type="entry name" value="dapA"/>
    <property type="match status" value="1"/>
</dbReference>
<dbReference type="InterPro" id="IPR002220">
    <property type="entry name" value="DapA-like"/>
</dbReference>
<keyword evidence="6 12" id="KW-0028">Amino-acid biosynthesis</keyword>
<dbReference type="PANTHER" id="PTHR12128:SF66">
    <property type="entry name" value="4-HYDROXY-2-OXOGLUTARATE ALDOLASE, MITOCHONDRIAL"/>
    <property type="match status" value="1"/>
</dbReference>
<comment type="subcellular location">
    <subcellularLocation>
        <location evidence="12">Cytoplasm</location>
    </subcellularLocation>
</comment>
<keyword evidence="8 12" id="KW-0457">Lysine biosynthesis</keyword>
<keyword evidence="10 12" id="KW-0704">Schiff base</keyword>
<evidence type="ECO:0000256" key="13">
    <source>
        <dbReference type="PIRNR" id="PIRNR001365"/>
    </source>
</evidence>
<dbReference type="Gene3D" id="3.20.20.70">
    <property type="entry name" value="Aldolase class I"/>
    <property type="match status" value="1"/>
</dbReference>
<comment type="subunit">
    <text evidence="12">Homotetramer; dimer of dimers.</text>
</comment>
<dbReference type="InterPro" id="IPR005263">
    <property type="entry name" value="DapA"/>
</dbReference>
<keyword evidence="7 12" id="KW-0220">Diaminopimelate biosynthesis</keyword>
<dbReference type="GO" id="GO:0009089">
    <property type="term" value="P:lysine biosynthetic process via diaminopimelate"/>
    <property type="evidence" value="ECO:0007669"/>
    <property type="project" value="UniProtKB-UniRule"/>
</dbReference>
<dbReference type="UniPathway" id="UPA00034">
    <property type="reaction ID" value="UER00017"/>
</dbReference>
<name>A0A3N1PEQ7_9GAMM</name>
<dbReference type="GO" id="GO:0005829">
    <property type="term" value="C:cytosol"/>
    <property type="evidence" value="ECO:0007669"/>
    <property type="project" value="TreeGrafter"/>
</dbReference>
<protein>
    <recommendedName>
        <fullName evidence="4 12">4-hydroxy-tetrahydrodipicolinate synthase</fullName>
        <shortName evidence="12">HTPA synthase</shortName>
        <ecNumber evidence="4 12">4.3.3.7</ecNumber>
    </recommendedName>
</protein>
<dbReference type="PROSITE" id="PS00666">
    <property type="entry name" value="DHDPS_2"/>
    <property type="match status" value="1"/>
</dbReference>
<evidence type="ECO:0000313" key="16">
    <source>
        <dbReference type="EMBL" id="ROQ29942.1"/>
    </source>
</evidence>
<evidence type="ECO:0000256" key="6">
    <source>
        <dbReference type="ARBA" id="ARBA00022605"/>
    </source>
</evidence>
<evidence type="ECO:0000256" key="5">
    <source>
        <dbReference type="ARBA" id="ARBA00022490"/>
    </source>
</evidence>
<evidence type="ECO:0000256" key="4">
    <source>
        <dbReference type="ARBA" id="ARBA00012086"/>
    </source>
</evidence>
<dbReference type="InterPro" id="IPR013785">
    <property type="entry name" value="Aldolase_TIM"/>
</dbReference>
<dbReference type="EMBL" id="RJUL01000002">
    <property type="protein sequence ID" value="ROQ29942.1"/>
    <property type="molecule type" value="Genomic_DNA"/>
</dbReference>
<feature type="active site" description="Proton donor/acceptor" evidence="12 14">
    <location>
        <position position="133"/>
    </location>
</feature>
<evidence type="ECO:0000256" key="3">
    <source>
        <dbReference type="ARBA" id="ARBA00007592"/>
    </source>
</evidence>
<dbReference type="EC" id="4.3.3.7" evidence="4 12"/>
<dbReference type="AlphaFoldDB" id="A0A3N1PEQ7"/>
<comment type="pathway">
    <text evidence="2 12">Amino-acid biosynthesis; L-lysine biosynthesis via DAP pathway; (S)-tetrahydrodipicolinate from L-aspartate: step 3/4.</text>
</comment>
<keyword evidence="17" id="KW-1185">Reference proteome</keyword>
<evidence type="ECO:0000256" key="8">
    <source>
        <dbReference type="ARBA" id="ARBA00023154"/>
    </source>
</evidence>
<dbReference type="SUPFAM" id="SSF51569">
    <property type="entry name" value="Aldolase"/>
    <property type="match status" value="1"/>
</dbReference>
<feature type="binding site" evidence="12 15">
    <location>
        <position position="45"/>
    </location>
    <ligand>
        <name>pyruvate</name>
        <dbReference type="ChEBI" id="CHEBI:15361"/>
    </ligand>
</feature>
<dbReference type="HAMAP" id="MF_00418">
    <property type="entry name" value="DapA"/>
    <property type="match status" value="1"/>
</dbReference>
<comment type="catalytic activity">
    <reaction evidence="11 12">
        <text>L-aspartate 4-semialdehyde + pyruvate = (2S,4S)-4-hydroxy-2,3,4,5-tetrahydrodipicolinate + H2O + H(+)</text>
        <dbReference type="Rhea" id="RHEA:34171"/>
        <dbReference type="ChEBI" id="CHEBI:15361"/>
        <dbReference type="ChEBI" id="CHEBI:15377"/>
        <dbReference type="ChEBI" id="CHEBI:15378"/>
        <dbReference type="ChEBI" id="CHEBI:67139"/>
        <dbReference type="ChEBI" id="CHEBI:537519"/>
        <dbReference type="EC" id="4.3.3.7"/>
    </reaction>
</comment>
<dbReference type="CDD" id="cd00950">
    <property type="entry name" value="DHDPS"/>
    <property type="match status" value="1"/>
</dbReference>
<dbReference type="Proteomes" id="UP000268033">
    <property type="component" value="Unassembled WGS sequence"/>
</dbReference>
<sequence length="292" mass="30142">MFSGSIVALVTPMTVDGAVDFDALKALVQWHIEQGTQGICAVGTTGESATLETDEHIAVVKTVCDLAQGRLKVIAGNGGSATHKVVALTKALDALPIDGFLTATPAYNKPTQQGLIAHFKAVAAATDKPIVLYNVPGRTAVDMKPQTVAVLSELPNIVAIKEATGDLARLADLQAQVAPGFALLSGDDATCRAFMLAGGHGIISVTANVAPKAMRQMCDKALAGDGQGALAIDSLVQGLHRSLFVEANPTPAKWALKRLGLLATDTLRLPLVPLTEAGQASVEADLKNAGLI</sequence>
<evidence type="ECO:0000256" key="7">
    <source>
        <dbReference type="ARBA" id="ARBA00022915"/>
    </source>
</evidence>
<evidence type="ECO:0000256" key="11">
    <source>
        <dbReference type="ARBA" id="ARBA00047836"/>
    </source>
</evidence>
<comment type="similarity">
    <text evidence="3 12 13">Belongs to the DapA family.</text>
</comment>
<evidence type="ECO:0000256" key="9">
    <source>
        <dbReference type="ARBA" id="ARBA00023239"/>
    </source>
</evidence>
<dbReference type="InterPro" id="IPR020625">
    <property type="entry name" value="Schiff_base-form_aldolases_AS"/>
</dbReference>
<organism evidence="16 17">
    <name type="scientific">Gallaecimonas pentaromativorans</name>
    <dbReference type="NCBI Taxonomy" id="584787"/>
    <lineage>
        <taxon>Bacteria</taxon>
        <taxon>Pseudomonadati</taxon>
        <taxon>Pseudomonadota</taxon>
        <taxon>Gammaproteobacteria</taxon>
        <taxon>Enterobacterales</taxon>
        <taxon>Gallaecimonadaceae</taxon>
        <taxon>Gallaecimonas</taxon>
    </lineage>
</organism>
<comment type="caution">
    <text evidence="16">The sequence shown here is derived from an EMBL/GenBank/DDBJ whole genome shotgun (WGS) entry which is preliminary data.</text>
</comment>
<gene>
    <name evidence="12" type="primary">dapA</name>
    <name evidence="16" type="ORF">EDC28_102317</name>
</gene>
<dbReference type="GO" id="GO:0019877">
    <property type="term" value="P:diaminopimelate biosynthetic process"/>
    <property type="evidence" value="ECO:0007669"/>
    <property type="project" value="UniProtKB-UniRule"/>
</dbReference>
<evidence type="ECO:0000256" key="15">
    <source>
        <dbReference type="PIRSR" id="PIRSR001365-2"/>
    </source>
</evidence>
<dbReference type="GO" id="GO:0008840">
    <property type="term" value="F:4-hydroxy-tetrahydrodipicolinate synthase activity"/>
    <property type="evidence" value="ECO:0007669"/>
    <property type="project" value="UniProtKB-UniRule"/>
</dbReference>
<comment type="caution">
    <text evidence="12">Was originally thought to be a dihydrodipicolinate synthase (DHDPS), catalyzing the condensation of (S)-aspartate-beta-semialdehyde [(S)-ASA] and pyruvate to dihydrodipicolinate (DHDP). However, it was shown in E.coli that the product of the enzymatic reaction is not dihydrodipicolinate but in fact (4S)-4-hydroxy-2,3,4,5-tetrahydro-(2S)-dipicolinic acid (HTPA), and that the consecutive dehydration reaction leading to DHDP is not spontaneous but catalyzed by DapB.</text>
</comment>
<feature type="binding site" evidence="12 15">
    <location>
        <position position="203"/>
    </location>
    <ligand>
        <name>pyruvate</name>
        <dbReference type="ChEBI" id="CHEBI:15361"/>
    </ligand>
</feature>
<evidence type="ECO:0000313" key="17">
    <source>
        <dbReference type="Proteomes" id="UP000268033"/>
    </source>
</evidence>
<keyword evidence="9 12" id="KW-0456">Lyase</keyword>
<evidence type="ECO:0000256" key="14">
    <source>
        <dbReference type="PIRSR" id="PIRSR001365-1"/>
    </source>
</evidence>
<dbReference type="PIRSF" id="PIRSF001365">
    <property type="entry name" value="DHDPS"/>
    <property type="match status" value="1"/>
</dbReference>
<comment type="function">
    <text evidence="1 12">Catalyzes the condensation of (S)-aspartate-beta-semialdehyde [(S)-ASA] and pyruvate to 4-hydroxy-tetrahydrodipicolinate (HTPA).</text>
</comment>
<dbReference type="PANTHER" id="PTHR12128">
    <property type="entry name" value="DIHYDRODIPICOLINATE SYNTHASE"/>
    <property type="match status" value="1"/>
</dbReference>
<dbReference type="RefSeq" id="WP_123420789.1">
    <property type="nucleotide sequence ID" value="NZ_RJUL01000002.1"/>
</dbReference>
<dbReference type="SMART" id="SM01130">
    <property type="entry name" value="DHDPS"/>
    <property type="match status" value="1"/>
</dbReference>
<evidence type="ECO:0000256" key="12">
    <source>
        <dbReference type="HAMAP-Rule" id="MF_00418"/>
    </source>
</evidence>
<evidence type="ECO:0000256" key="1">
    <source>
        <dbReference type="ARBA" id="ARBA00003294"/>
    </source>
</evidence>
<dbReference type="Pfam" id="PF00701">
    <property type="entry name" value="DHDPS"/>
    <property type="match status" value="1"/>
</dbReference>
<feature type="site" description="Part of a proton relay during catalysis" evidence="12">
    <location>
        <position position="44"/>
    </location>
</feature>
<evidence type="ECO:0000256" key="2">
    <source>
        <dbReference type="ARBA" id="ARBA00005120"/>
    </source>
</evidence>
<reference evidence="16 17" key="1">
    <citation type="submission" date="2018-11" db="EMBL/GenBank/DDBJ databases">
        <title>Genomic Encyclopedia of Type Strains, Phase IV (KMG-IV): sequencing the most valuable type-strain genomes for metagenomic binning, comparative biology and taxonomic classification.</title>
        <authorList>
            <person name="Goeker M."/>
        </authorList>
    </citation>
    <scope>NUCLEOTIDE SEQUENCE [LARGE SCALE GENOMIC DNA]</scope>
    <source>
        <strain evidence="16 17">DSM 21945</strain>
    </source>
</reference>
<accession>A0A3N1PEQ7</accession>